<evidence type="ECO:0000256" key="1">
    <source>
        <dbReference type="PROSITE-ProRule" id="PRU00047"/>
    </source>
</evidence>
<accession>A0A5C7IL40</accession>
<dbReference type="EMBL" id="VAHF01000002">
    <property type="protein sequence ID" value="TXG69574.1"/>
    <property type="molecule type" value="Genomic_DNA"/>
</dbReference>
<keyword evidence="1" id="KW-0479">Metal-binding</keyword>
<dbReference type="InterPro" id="IPR001878">
    <property type="entry name" value="Znf_CCHC"/>
</dbReference>
<feature type="domain" description="CCHC-type" evidence="2">
    <location>
        <begin position="210"/>
        <end position="223"/>
    </location>
</feature>
<dbReference type="InterPro" id="IPR025558">
    <property type="entry name" value="DUF4283"/>
</dbReference>
<dbReference type="PANTHER" id="PTHR31286">
    <property type="entry name" value="GLYCINE-RICH CELL WALL STRUCTURAL PROTEIN 1.8-LIKE"/>
    <property type="match status" value="1"/>
</dbReference>
<dbReference type="GO" id="GO:0008270">
    <property type="term" value="F:zinc ion binding"/>
    <property type="evidence" value="ECO:0007669"/>
    <property type="project" value="UniProtKB-KW"/>
</dbReference>
<dbReference type="Pfam" id="PF14392">
    <property type="entry name" value="zf-CCHC_4"/>
    <property type="match status" value="1"/>
</dbReference>
<dbReference type="Pfam" id="PF14111">
    <property type="entry name" value="DUF4283"/>
    <property type="match status" value="1"/>
</dbReference>
<organism evidence="3 4">
    <name type="scientific">Acer yangbiense</name>
    <dbReference type="NCBI Taxonomy" id="1000413"/>
    <lineage>
        <taxon>Eukaryota</taxon>
        <taxon>Viridiplantae</taxon>
        <taxon>Streptophyta</taxon>
        <taxon>Embryophyta</taxon>
        <taxon>Tracheophyta</taxon>
        <taxon>Spermatophyta</taxon>
        <taxon>Magnoliopsida</taxon>
        <taxon>eudicotyledons</taxon>
        <taxon>Gunneridae</taxon>
        <taxon>Pentapetalae</taxon>
        <taxon>rosids</taxon>
        <taxon>malvids</taxon>
        <taxon>Sapindales</taxon>
        <taxon>Sapindaceae</taxon>
        <taxon>Hippocastanoideae</taxon>
        <taxon>Acereae</taxon>
        <taxon>Acer</taxon>
    </lineage>
</organism>
<dbReference type="PROSITE" id="PS50158">
    <property type="entry name" value="ZF_CCHC"/>
    <property type="match status" value="1"/>
</dbReference>
<evidence type="ECO:0000313" key="4">
    <source>
        <dbReference type="Proteomes" id="UP000323000"/>
    </source>
</evidence>
<keyword evidence="1" id="KW-0863">Zinc-finger</keyword>
<dbReference type="OrthoDB" id="2219495at2759"/>
<reference evidence="4" key="1">
    <citation type="journal article" date="2019" name="Gigascience">
        <title>De novo genome assembly of the endangered Acer yangbiense, a plant species with extremely small populations endemic to Yunnan Province, China.</title>
        <authorList>
            <person name="Yang J."/>
            <person name="Wariss H.M."/>
            <person name="Tao L."/>
            <person name="Zhang R."/>
            <person name="Yun Q."/>
            <person name="Hollingsworth P."/>
            <person name="Dao Z."/>
            <person name="Luo G."/>
            <person name="Guo H."/>
            <person name="Ma Y."/>
            <person name="Sun W."/>
        </authorList>
    </citation>
    <scope>NUCLEOTIDE SEQUENCE [LARGE SCALE GENOMIC DNA]</scope>
    <source>
        <strain evidence="4">cv. Malutang</strain>
    </source>
</reference>
<proteinExistence type="predicted"/>
<evidence type="ECO:0000259" key="2">
    <source>
        <dbReference type="PROSITE" id="PS50158"/>
    </source>
</evidence>
<dbReference type="InterPro" id="IPR040256">
    <property type="entry name" value="At4g02000-like"/>
</dbReference>
<dbReference type="Proteomes" id="UP000323000">
    <property type="component" value="Chromosome 2"/>
</dbReference>
<keyword evidence="1" id="KW-0862">Zinc</keyword>
<comment type="caution">
    <text evidence="3">The sequence shown here is derived from an EMBL/GenBank/DDBJ whole genome shotgun (WGS) entry which is preliminary data.</text>
</comment>
<dbReference type="InterPro" id="IPR025836">
    <property type="entry name" value="Zn_knuckle_CX2CX4HX4C"/>
</dbReference>
<protein>
    <recommendedName>
        <fullName evidence="2">CCHC-type domain-containing protein</fullName>
    </recommendedName>
</protein>
<evidence type="ECO:0000313" key="3">
    <source>
        <dbReference type="EMBL" id="TXG69574.1"/>
    </source>
</evidence>
<keyword evidence="4" id="KW-1185">Reference proteome</keyword>
<name>A0A5C7IL40_9ROSI</name>
<dbReference type="GO" id="GO:0003676">
    <property type="term" value="F:nucleic acid binding"/>
    <property type="evidence" value="ECO:0007669"/>
    <property type="project" value="InterPro"/>
</dbReference>
<gene>
    <name evidence="3" type="ORF">EZV62_004509</name>
</gene>
<sequence length="432" mass="48344">MDPDEIARLCESLSIHSKSEKLWSVKNTLKEAAGKKLDLCLVGKILSRKHVNREAFWMVMPLIWQTAQGFDIEVVQDNTFLFYFRNKEDFFRIFSGGPWSFDGCLMVLEKLDGVGKIVDMSFNRVSFWIQIHNAPLLCMTKEMGEFIGQLIGEVVDIDVGSTGECFGKYMRIRVVIDVSMPLKRFLRVELDDMGTESMLLIRYEKIPKFCFQCGLLGHGVKECSDGLGAIGKELNKEFEFGAWLRASGPPSHPKTSDQRFHRGNEFSGRRSFKGMESRTWAELLMGLARLLEGRMGMLTALERWSAGRLRRRIRQLSPIGNDGVEGVNGADVVKGDSVEPTLNVYKAEACASGETSGKCSESYIGIDISPAENSVGTGVQNVNVDCKAKSQKHGGWKRRARDSGRLKVDEGVLSQIEKKKKKRTCGGWGGRC</sequence>
<dbReference type="AlphaFoldDB" id="A0A5C7IL40"/>
<dbReference type="PANTHER" id="PTHR31286:SF167">
    <property type="entry name" value="OS09G0268800 PROTEIN"/>
    <property type="match status" value="1"/>
</dbReference>